<keyword evidence="5" id="KW-0449">Lipoprotein</keyword>
<dbReference type="InterPro" id="IPR006059">
    <property type="entry name" value="SBP"/>
</dbReference>
<comment type="caution">
    <text evidence="7">The sequence shown here is derived from an EMBL/GenBank/DDBJ whole genome shotgun (WGS) entry which is preliminary data.</text>
</comment>
<dbReference type="InterPro" id="IPR050490">
    <property type="entry name" value="Bact_solute-bd_prot1"/>
</dbReference>
<evidence type="ECO:0000256" key="3">
    <source>
        <dbReference type="ARBA" id="ARBA00023136"/>
    </source>
</evidence>
<evidence type="ECO:0000256" key="6">
    <source>
        <dbReference type="SAM" id="SignalP"/>
    </source>
</evidence>
<accession>A0A3B0BZA7</accession>
<dbReference type="Pfam" id="PF01547">
    <property type="entry name" value="SBP_bac_1"/>
    <property type="match status" value="1"/>
</dbReference>
<keyword evidence="8" id="KW-1185">Reference proteome</keyword>
<dbReference type="AlphaFoldDB" id="A0A3B0BZA7"/>
<keyword evidence="3" id="KW-0472">Membrane</keyword>
<evidence type="ECO:0000313" key="7">
    <source>
        <dbReference type="EMBL" id="RKN78250.1"/>
    </source>
</evidence>
<feature type="chain" id="PRO_5017247241" evidence="6">
    <location>
        <begin position="29"/>
        <end position="519"/>
    </location>
</feature>
<feature type="signal peptide" evidence="6">
    <location>
        <begin position="1"/>
        <end position="28"/>
    </location>
</feature>
<dbReference type="OrthoDB" id="2057339at2"/>
<name>A0A3B0BZA7_9BACL</name>
<evidence type="ECO:0000256" key="4">
    <source>
        <dbReference type="ARBA" id="ARBA00023139"/>
    </source>
</evidence>
<evidence type="ECO:0000256" key="1">
    <source>
        <dbReference type="ARBA" id="ARBA00022475"/>
    </source>
</evidence>
<protein>
    <submittedName>
        <fullName evidence="7">Extracellular solute-binding protein</fullName>
    </submittedName>
</protein>
<dbReference type="RefSeq" id="WP_120749686.1">
    <property type="nucleotide sequence ID" value="NZ_RBAH01000019.1"/>
</dbReference>
<gene>
    <name evidence="7" type="ORF">D7M11_23365</name>
</gene>
<dbReference type="PANTHER" id="PTHR43649">
    <property type="entry name" value="ARABINOSE-BINDING PROTEIN-RELATED"/>
    <property type="match status" value="1"/>
</dbReference>
<dbReference type="SUPFAM" id="SSF53850">
    <property type="entry name" value="Periplasmic binding protein-like II"/>
    <property type="match status" value="1"/>
</dbReference>
<dbReference type="EMBL" id="RBAH01000019">
    <property type="protein sequence ID" value="RKN78250.1"/>
    <property type="molecule type" value="Genomic_DNA"/>
</dbReference>
<proteinExistence type="predicted"/>
<keyword evidence="4" id="KW-0564">Palmitate</keyword>
<evidence type="ECO:0000256" key="2">
    <source>
        <dbReference type="ARBA" id="ARBA00022729"/>
    </source>
</evidence>
<keyword evidence="1" id="KW-1003">Cell membrane</keyword>
<keyword evidence="2 6" id="KW-0732">Signal</keyword>
<evidence type="ECO:0000313" key="8">
    <source>
        <dbReference type="Proteomes" id="UP000282311"/>
    </source>
</evidence>
<evidence type="ECO:0000256" key="5">
    <source>
        <dbReference type="ARBA" id="ARBA00023288"/>
    </source>
</evidence>
<organism evidence="7 8">
    <name type="scientific">Paenibacillus ginsengarvi</name>
    <dbReference type="NCBI Taxonomy" id="400777"/>
    <lineage>
        <taxon>Bacteria</taxon>
        <taxon>Bacillati</taxon>
        <taxon>Bacillota</taxon>
        <taxon>Bacilli</taxon>
        <taxon>Bacillales</taxon>
        <taxon>Paenibacillaceae</taxon>
        <taxon>Paenibacillus</taxon>
    </lineage>
</organism>
<dbReference type="Proteomes" id="UP000282311">
    <property type="component" value="Unassembled WGS sequence"/>
</dbReference>
<reference evidence="7 8" key="1">
    <citation type="journal article" date="2007" name="Int. J. Syst. Evol. Microbiol.">
        <title>Paenibacillus ginsengarvi sp. nov., isolated from soil from ginseng cultivation.</title>
        <authorList>
            <person name="Yoon M.H."/>
            <person name="Ten L.N."/>
            <person name="Im W.T."/>
        </authorList>
    </citation>
    <scope>NUCLEOTIDE SEQUENCE [LARGE SCALE GENOMIC DNA]</scope>
    <source>
        <strain evidence="7 8">KCTC 13059</strain>
    </source>
</reference>
<dbReference type="Gene3D" id="3.40.190.10">
    <property type="entry name" value="Periplasmic binding protein-like II"/>
    <property type="match status" value="2"/>
</dbReference>
<sequence length="519" mass="57480">MRSYREVKTMLAAMLLLVVLAAASCDSAAPEQPGPNGSQPVSSGIRIVGLNCNPSFDRQTAEEKRVHDRLLEQTGADVHITFSEEGSGGPCRSKRAAMLSSGEQLDFAELSITEAVQAFNEGLLLPLNDLLDRYGSHLKKSVVPEAFKLATYEGNILGIPIENGLHTLSALQIRADWLAKLQLQLPRTIDEFEQVLQAFKERDPDGNGKMDTVPLTVSSGGAFNMLESVLGSSFLPQGYAWWQDADGKLKPPELHPAYKAFLAKLADWNEKGYLWSDLLLSAANKQQELIADNRAGAVAATFSGTIVNAGELLRKSVPDYSYLPVVLEGEQGLNRLPASPIAYSVWVIYKKNASPEAVMKFFDYQGTYEGNMLTSFGIEGDNYTTTPDGMVEFIAEDKTDLAKAHYYAKYKTVFINWPGKPVWPVNAWTSAAYNLKREQVNRLPRFEPIDYGVFYDATKWQSYPKLDALNAYLSEQKVRVLNGEISVDSWDGIMARWLDMGGSQMIDDRNKQYAASLSP</sequence>
<dbReference type="PROSITE" id="PS51257">
    <property type="entry name" value="PROKAR_LIPOPROTEIN"/>
    <property type="match status" value="1"/>
</dbReference>
<dbReference type="PANTHER" id="PTHR43649:SF33">
    <property type="entry name" value="POLYGALACTURONAN_RHAMNOGALACTURONAN-BINDING PROTEIN YTCQ"/>
    <property type="match status" value="1"/>
</dbReference>